<gene>
    <name evidence="1" type="ORF">LF1_18100</name>
</gene>
<dbReference type="GO" id="GO:0006313">
    <property type="term" value="P:DNA transposition"/>
    <property type="evidence" value="ECO:0007669"/>
    <property type="project" value="InterPro"/>
</dbReference>
<dbReference type="GO" id="GO:0003677">
    <property type="term" value="F:DNA binding"/>
    <property type="evidence" value="ECO:0007669"/>
    <property type="project" value="InterPro"/>
</dbReference>
<protein>
    <recommendedName>
        <fullName evidence="3">Transposase IS200 like protein</fullName>
    </recommendedName>
</protein>
<dbReference type="GO" id="GO:0004803">
    <property type="term" value="F:transposase activity"/>
    <property type="evidence" value="ECO:0007669"/>
    <property type="project" value="InterPro"/>
</dbReference>
<reference evidence="1 2" key="1">
    <citation type="submission" date="2019-08" db="EMBL/GenBank/DDBJ databases">
        <title>Deep-cultivation of Planctomycetes and their phenomic and genomic characterization uncovers novel biology.</title>
        <authorList>
            <person name="Wiegand S."/>
            <person name="Jogler M."/>
            <person name="Boedeker C."/>
            <person name="Pinto D."/>
            <person name="Vollmers J."/>
            <person name="Rivas-Marin E."/>
            <person name="Kohn T."/>
            <person name="Peeters S.H."/>
            <person name="Heuer A."/>
            <person name="Rast P."/>
            <person name="Oberbeckmann S."/>
            <person name="Bunk B."/>
            <person name="Jeske O."/>
            <person name="Meyerdierks A."/>
            <person name="Storesund J.E."/>
            <person name="Kallscheuer N."/>
            <person name="Luecker S."/>
            <person name="Lage O.M."/>
            <person name="Pohl T."/>
            <person name="Merkel B.J."/>
            <person name="Hornburger P."/>
            <person name="Mueller R.-W."/>
            <person name="Bruemmer F."/>
            <person name="Labrenz M."/>
            <person name="Spormann A.M."/>
            <person name="Op Den Camp H."/>
            <person name="Overmann J."/>
            <person name="Amann R."/>
            <person name="Jetten M.S.M."/>
            <person name="Mascher T."/>
            <person name="Medema M.H."/>
            <person name="Devos D.P."/>
            <person name="Kaster A.-K."/>
            <person name="Ovreas L."/>
            <person name="Rohde M."/>
            <person name="Galperin M.Y."/>
            <person name="Jogler C."/>
        </authorList>
    </citation>
    <scope>NUCLEOTIDE SEQUENCE [LARGE SCALE GENOMIC DNA]</scope>
    <source>
        <strain evidence="1 2">LF1</strain>
    </source>
</reference>
<organism evidence="1 2">
    <name type="scientific">Rubripirellula obstinata</name>
    <dbReference type="NCBI Taxonomy" id="406547"/>
    <lineage>
        <taxon>Bacteria</taxon>
        <taxon>Pseudomonadati</taxon>
        <taxon>Planctomycetota</taxon>
        <taxon>Planctomycetia</taxon>
        <taxon>Pirellulales</taxon>
        <taxon>Pirellulaceae</taxon>
        <taxon>Rubripirellula</taxon>
    </lineage>
</organism>
<proteinExistence type="predicted"/>
<comment type="caution">
    <text evidence="1">The sequence shown here is derived from an EMBL/GenBank/DDBJ whole genome shotgun (WGS) entry which is preliminary data.</text>
</comment>
<name>A0A5B1CI75_9BACT</name>
<evidence type="ECO:0000313" key="1">
    <source>
        <dbReference type="EMBL" id="KAA1259280.1"/>
    </source>
</evidence>
<dbReference type="Gene3D" id="3.30.70.1290">
    <property type="entry name" value="Transposase IS200-like"/>
    <property type="match status" value="1"/>
</dbReference>
<accession>A0A5B1CI75</accession>
<dbReference type="RefSeq" id="WP_068262742.1">
    <property type="nucleotide sequence ID" value="NZ_LWSK01000039.1"/>
</dbReference>
<dbReference type="SUPFAM" id="SSF143422">
    <property type="entry name" value="Transposase IS200-like"/>
    <property type="match status" value="1"/>
</dbReference>
<dbReference type="OrthoDB" id="274221at2"/>
<dbReference type="EMBL" id="VRLW01000001">
    <property type="protein sequence ID" value="KAA1259280.1"/>
    <property type="molecule type" value="Genomic_DNA"/>
</dbReference>
<dbReference type="InterPro" id="IPR036515">
    <property type="entry name" value="Transposase_17_sf"/>
</dbReference>
<sequence>MPNDPLAYFITWTVYGTFLPGDPRWWRHKKQGPSAPARGLEQWSKKRLLHPIKLLSPDDRIVCESAIDEICVFRKWKLWARSARTNHVHVLVTASAKKPKLVRDQIKAKCTLEIRNANSGFVDRPIWTTGGDIEFIDTEDEIRECETYINDAQDRMDRGI</sequence>
<keyword evidence="2" id="KW-1185">Reference proteome</keyword>
<dbReference type="AlphaFoldDB" id="A0A5B1CI75"/>
<evidence type="ECO:0008006" key="3">
    <source>
        <dbReference type="Google" id="ProtNLM"/>
    </source>
</evidence>
<evidence type="ECO:0000313" key="2">
    <source>
        <dbReference type="Proteomes" id="UP000322699"/>
    </source>
</evidence>
<dbReference type="Proteomes" id="UP000322699">
    <property type="component" value="Unassembled WGS sequence"/>
</dbReference>